<comment type="caution">
    <text evidence="1">The sequence shown here is derived from an EMBL/GenBank/DDBJ whole genome shotgun (WGS) entry which is preliminary data.</text>
</comment>
<accession>V8CDV5</accession>
<dbReference type="Pfam" id="PF13155">
    <property type="entry name" value="Toprim_2"/>
    <property type="match status" value="1"/>
</dbReference>
<dbReference type="AlphaFoldDB" id="V8CDV5"/>
<dbReference type="eggNOG" id="COG4643">
    <property type="taxonomic scope" value="Bacteria"/>
</dbReference>
<proteinExistence type="predicted"/>
<protein>
    <recommendedName>
        <fullName evidence="3">DUF3991 domain-containing protein</fullName>
    </recommendedName>
</protein>
<dbReference type="STRING" id="1357399.HMPREF2087_01421"/>
<evidence type="ECO:0000313" key="1">
    <source>
        <dbReference type="EMBL" id="ETD25593.1"/>
    </source>
</evidence>
<dbReference type="InterPro" id="IPR034154">
    <property type="entry name" value="TOPRIM_DnaG/twinkle"/>
</dbReference>
<organism evidence="1 2">
    <name type="scientific">Helicobacter canis NCTC 12740</name>
    <dbReference type="NCBI Taxonomy" id="1357399"/>
    <lineage>
        <taxon>Bacteria</taxon>
        <taxon>Pseudomonadati</taxon>
        <taxon>Campylobacterota</taxon>
        <taxon>Epsilonproteobacteria</taxon>
        <taxon>Campylobacterales</taxon>
        <taxon>Helicobacteraceae</taxon>
        <taxon>Helicobacter</taxon>
    </lineage>
</organism>
<dbReference type="CDD" id="cd01029">
    <property type="entry name" value="TOPRIM_primases"/>
    <property type="match status" value="1"/>
</dbReference>
<keyword evidence="2" id="KW-1185">Reference proteome</keyword>
<dbReference type="Gene3D" id="3.40.1360.10">
    <property type="match status" value="1"/>
</dbReference>
<name>V8CDV5_9HELI</name>
<dbReference type="SUPFAM" id="SSF56731">
    <property type="entry name" value="DNA primase core"/>
    <property type="match status" value="1"/>
</dbReference>
<dbReference type="OrthoDB" id="5351803at2"/>
<gene>
    <name evidence="1" type="ORF">HMPREF2087_01421</name>
</gene>
<dbReference type="HOGENOM" id="CLU_045238_0_0_7"/>
<dbReference type="Proteomes" id="UP000018688">
    <property type="component" value="Unassembled WGS sequence"/>
</dbReference>
<reference evidence="1 2" key="1">
    <citation type="submission" date="2013-10" db="EMBL/GenBank/DDBJ databases">
        <title>The Genome Sequence of Helicobacter canis NCTC 12740.</title>
        <authorList>
            <consortium name="The Broad Institute Genomics Platform"/>
            <person name="Earl A."/>
            <person name="Fox J.G."/>
            <person name="Shen Z."/>
            <person name="Young S.K."/>
            <person name="Zeng Q."/>
            <person name="Gargeya S."/>
            <person name="Fitzgerald M."/>
            <person name="Abouelleil A."/>
            <person name="Alvarado L."/>
            <person name="Chapman S.B."/>
            <person name="Gainer-Dewar J."/>
            <person name="Goldberg J."/>
            <person name="Griggs A."/>
            <person name="Gujja S."/>
            <person name="Hansen M."/>
            <person name="Howarth C."/>
            <person name="Imamovic A."/>
            <person name="Ireland A."/>
            <person name="Larimer J."/>
            <person name="McCowan C."/>
            <person name="Murphy C."/>
            <person name="Pearson M."/>
            <person name="Poon T.W."/>
            <person name="Priest M."/>
            <person name="Roberts A."/>
            <person name="Saif S."/>
            <person name="Shea T."/>
            <person name="Sykes S."/>
            <person name="Wortman J."/>
            <person name="Nusbaum C."/>
            <person name="Birren B."/>
        </authorList>
    </citation>
    <scope>NUCLEOTIDE SEQUENCE [LARGE SCALE GENOMIC DNA]</scope>
    <source>
        <strain evidence="1 2">NCTC 12740</strain>
    </source>
</reference>
<dbReference type="EMBL" id="AZJJ01000007">
    <property type="protein sequence ID" value="ETD25593.1"/>
    <property type="molecule type" value="Genomic_DNA"/>
</dbReference>
<evidence type="ECO:0000313" key="2">
    <source>
        <dbReference type="Proteomes" id="UP000018688"/>
    </source>
</evidence>
<dbReference type="PATRIC" id="fig|1357399.3.peg.1487"/>
<evidence type="ECO:0008006" key="3">
    <source>
        <dbReference type="Google" id="ProtNLM"/>
    </source>
</evidence>
<dbReference type="RefSeq" id="WP_023930429.1">
    <property type="nucleotide sequence ID" value="NZ_KI669458.1"/>
</dbReference>
<sequence length="388" mass="45485">MQDLTKLPLHEILLSNGYTLDREKSSRNNPVLCDDDGQKLVISKKGENYLYFNPNDDNDRGNIISYARIRGISVQELVKNYDPTKEVSLQTNQSFFQNKEQDPYRFIKQYNDFSECVIAQNPLLQRRGFSADMLQAYQGILKQDEKGNLVTAQYKYKCFNHQDKEIQTISMCGYTKRLNIPITKNQDGTLKERPLKNINYGNKGFEILLTNNDYSKMSHIIITESIFDSLAYMQMKNLDPHKCVLLSTSGNFNLESQKMSFEHIFDKVCNARIVLAFDNDEQGRKYTKDMERYIAYERNKLPITYTPFAKDCNDDLKLMNLIKKPLNKESYQQWANYTIYQYKHARSSNDRALLLHNLRKANNIKSLDEENKQAFNTMLKHKRVKDIQ</sequence>